<keyword evidence="6 8" id="KW-0408">Iron</keyword>
<dbReference type="EMBL" id="CAVNYO010000184">
    <property type="protein sequence ID" value="CAK5272720.1"/>
    <property type="molecule type" value="Genomic_DNA"/>
</dbReference>
<evidence type="ECO:0000256" key="3">
    <source>
        <dbReference type="ARBA" id="ARBA00022617"/>
    </source>
</evidence>
<dbReference type="GO" id="GO:0020037">
    <property type="term" value="F:heme binding"/>
    <property type="evidence" value="ECO:0007669"/>
    <property type="project" value="InterPro"/>
</dbReference>
<dbReference type="PRINTS" id="PR00463">
    <property type="entry name" value="EP450I"/>
</dbReference>
<comment type="caution">
    <text evidence="12">The sequence shown here is derived from an EMBL/GenBank/DDBJ whole genome shotgun (WGS) entry which is preliminary data.</text>
</comment>
<comment type="cofactor">
    <cofactor evidence="1 8">
        <name>heme</name>
        <dbReference type="ChEBI" id="CHEBI:30413"/>
    </cofactor>
</comment>
<evidence type="ECO:0000256" key="9">
    <source>
        <dbReference type="RuleBase" id="RU000461"/>
    </source>
</evidence>
<keyword evidence="3 8" id="KW-0349">Heme</keyword>
<feature type="transmembrane region" description="Helical" evidence="11">
    <location>
        <begin position="69"/>
        <end position="86"/>
    </location>
</feature>
<keyword evidence="11" id="KW-0472">Membrane</keyword>
<protein>
    <recommendedName>
        <fullName evidence="14">Cytochrome P450</fullName>
    </recommendedName>
</protein>
<dbReference type="InterPro" id="IPR001128">
    <property type="entry name" value="Cyt_P450"/>
</dbReference>
<dbReference type="InterPro" id="IPR036396">
    <property type="entry name" value="Cyt_P450_sf"/>
</dbReference>
<evidence type="ECO:0008006" key="14">
    <source>
        <dbReference type="Google" id="ProtNLM"/>
    </source>
</evidence>
<evidence type="ECO:0000256" key="6">
    <source>
        <dbReference type="ARBA" id="ARBA00023004"/>
    </source>
</evidence>
<dbReference type="PANTHER" id="PTHR24287:SF1">
    <property type="entry name" value="P450, PUTATIVE (EUROFUNG)-RELATED"/>
    <property type="match status" value="1"/>
</dbReference>
<keyword evidence="7 9" id="KW-0503">Monooxygenase</keyword>
<dbReference type="Pfam" id="PF00067">
    <property type="entry name" value="p450"/>
    <property type="match status" value="2"/>
</dbReference>
<organism evidence="12 13">
    <name type="scientific">Mycena citricolor</name>
    <dbReference type="NCBI Taxonomy" id="2018698"/>
    <lineage>
        <taxon>Eukaryota</taxon>
        <taxon>Fungi</taxon>
        <taxon>Dikarya</taxon>
        <taxon>Basidiomycota</taxon>
        <taxon>Agaricomycotina</taxon>
        <taxon>Agaricomycetes</taxon>
        <taxon>Agaricomycetidae</taxon>
        <taxon>Agaricales</taxon>
        <taxon>Marasmiineae</taxon>
        <taxon>Mycenaceae</taxon>
        <taxon>Mycena</taxon>
    </lineage>
</organism>
<feature type="region of interest" description="Disordered" evidence="10">
    <location>
        <begin position="506"/>
        <end position="548"/>
    </location>
</feature>
<dbReference type="InterPro" id="IPR047146">
    <property type="entry name" value="Cyt_P450_E_CYP52_fungi"/>
</dbReference>
<proteinExistence type="inferred from homology"/>
<dbReference type="GO" id="GO:0004497">
    <property type="term" value="F:monooxygenase activity"/>
    <property type="evidence" value="ECO:0007669"/>
    <property type="project" value="UniProtKB-KW"/>
</dbReference>
<dbReference type="PROSITE" id="PS00086">
    <property type="entry name" value="CYTOCHROME_P450"/>
    <property type="match status" value="1"/>
</dbReference>
<gene>
    <name evidence="12" type="ORF">MYCIT1_LOCUS18577</name>
</gene>
<evidence type="ECO:0000256" key="8">
    <source>
        <dbReference type="PIRSR" id="PIRSR602401-1"/>
    </source>
</evidence>
<keyword evidence="13" id="KW-1185">Reference proteome</keyword>
<evidence type="ECO:0000256" key="7">
    <source>
        <dbReference type="ARBA" id="ARBA00023033"/>
    </source>
</evidence>
<evidence type="ECO:0000313" key="12">
    <source>
        <dbReference type="EMBL" id="CAK5272720.1"/>
    </source>
</evidence>
<dbReference type="Proteomes" id="UP001295794">
    <property type="component" value="Unassembled WGS sequence"/>
</dbReference>
<evidence type="ECO:0000313" key="13">
    <source>
        <dbReference type="Proteomes" id="UP001295794"/>
    </source>
</evidence>
<evidence type="ECO:0000256" key="10">
    <source>
        <dbReference type="SAM" id="MobiDB-lite"/>
    </source>
</evidence>
<dbReference type="Gene3D" id="1.10.630.10">
    <property type="entry name" value="Cytochrome P450"/>
    <property type="match status" value="2"/>
</dbReference>
<name>A0AAD2HDF0_9AGAR</name>
<dbReference type="GO" id="GO:0016705">
    <property type="term" value="F:oxidoreductase activity, acting on paired donors, with incorporation or reduction of molecular oxygen"/>
    <property type="evidence" value="ECO:0007669"/>
    <property type="project" value="InterPro"/>
</dbReference>
<dbReference type="AlphaFoldDB" id="A0AAD2HDF0"/>
<dbReference type="GO" id="GO:0005506">
    <property type="term" value="F:iron ion binding"/>
    <property type="evidence" value="ECO:0007669"/>
    <property type="project" value="InterPro"/>
</dbReference>
<dbReference type="InterPro" id="IPR002401">
    <property type="entry name" value="Cyt_P450_E_grp-I"/>
</dbReference>
<accession>A0AAD2HDF0</accession>
<feature type="non-terminal residue" evidence="12">
    <location>
        <position position="1"/>
    </location>
</feature>
<dbReference type="PANTHER" id="PTHR24287">
    <property type="entry name" value="P450, PUTATIVE (EUROFUNG)-RELATED"/>
    <property type="match status" value="1"/>
</dbReference>
<evidence type="ECO:0000256" key="4">
    <source>
        <dbReference type="ARBA" id="ARBA00022723"/>
    </source>
</evidence>
<dbReference type="SUPFAM" id="SSF48264">
    <property type="entry name" value="Cytochrome P450"/>
    <property type="match status" value="2"/>
</dbReference>
<evidence type="ECO:0000256" key="11">
    <source>
        <dbReference type="SAM" id="Phobius"/>
    </source>
</evidence>
<evidence type="ECO:0000256" key="1">
    <source>
        <dbReference type="ARBA" id="ARBA00001971"/>
    </source>
</evidence>
<reference evidence="12" key="1">
    <citation type="submission" date="2023-11" db="EMBL/GenBank/DDBJ databases">
        <authorList>
            <person name="De Vega J J."/>
            <person name="De Vega J J."/>
        </authorList>
    </citation>
    <scope>NUCLEOTIDE SEQUENCE</scope>
</reference>
<feature type="transmembrane region" description="Helical" evidence="11">
    <location>
        <begin position="34"/>
        <end position="57"/>
    </location>
</feature>
<keyword evidence="5 9" id="KW-0560">Oxidoreductase</keyword>
<comment type="similarity">
    <text evidence="2 9">Belongs to the cytochrome P450 family.</text>
</comment>
<keyword evidence="11" id="KW-0812">Transmembrane</keyword>
<evidence type="ECO:0000256" key="5">
    <source>
        <dbReference type="ARBA" id="ARBA00023002"/>
    </source>
</evidence>
<dbReference type="InterPro" id="IPR017972">
    <property type="entry name" value="Cyt_P450_CS"/>
</dbReference>
<keyword evidence="4 8" id="KW-0479">Metal-binding</keyword>
<dbReference type="PRINTS" id="PR00385">
    <property type="entry name" value="P450"/>
</dbReference>
<keyword evidence="11" id="KW-1133">Transmembrane helix</keyword>
<feature type="binding site" description="axial binding residue" evidence="8">
    <location>
        <position position="605"/>
    </location>
    <ligand>
        <name>heme</name>
        <dbReference type="ChEBI" id="CHEBI:30413"/>
    </ligand>
    <ligandPart>
        <name>Fe</name>
        <dbReference type="ChEBI" id="CHEBI:18248"/>
    </ligandPart>
</feature>
<evidence type="ECO:0000256" key="2">
    <source>
        <dbReference type="ARBA" id="ARBA00010617"/>
    </source>
</evidence>
<sequence length="691" mass="77956">DFPGPQVPTSINSRLQTHHSTLHRITMPTPGVRFLAHLLARFVGRPILLILAVHYAVNRFTGLRLRAPTTILLTLLAYPLSMVFLVQRKMWRQRREARALGARPVPVVKGKRFANLDLLTMLRHARVHGYPGDGFAEWVEELGPVINVRVLWVDNILTTSPDHIKQILATDFNNYEKGASVVCPAEAERISLPINSFAGERFQQEMNSVLGSGVFNSDGEMWKFHRTLTRPYFSRDRISHFEIFDAHANSVISILKTRLRAGYAVDFQDLIGRFTMDSATEFLFGTCVNSLQADVPFAHNVGAFPRPSEAAQVANTFLDAFAAAMHAISEREVLGNVWPLFEMWEDKTAAPMAVVSAFLDPIIEAAVERKRMKKQMRGAGEAVDGEQNEDSTLLDELLVSTDDPKVLKDETLNILLAGRDTTMHVTTMVIYFLSMYPDVCARLRAEVLEYVGPTRRPTYDDVKNMKYLRAVINGVPLSAAAGYRVTMTEQSRCGYIPLCRLTSGDSPGRLSKSRRKIDGPLTGIRSTRRPGHHPIQMRNRSISRPKPSAHRCPYSVFLMHRRKDLWGNDAEEFDPDRFIDPARLKSSLLANTFAFLPFNAGPRICLGQQFAYNEMSFVLVRLLQAFESFALAEEDAWAPEAHVPTEWKTASRGTARRRGTDRFRPKVHLTMYAADGMWIRAKEAASNEEKK</sequence>